<name>A0A8X6QB29_NEPPI</name>
<evidence type="ECO:0000313" key="1">
    <source>
        <dbReference type="EMBL" id="GFU12021.1"/>
    </source>
</evidence>
<dbReference type="Proteomes" id="UP000887013">
    <property type="component" value="Unassembled WGS sequence"/>
</dbReference>
<keyword evidence="2" id="KW-1185">Reference proteome</keyword>
<dbReference type="AlphaFoldDB" id="A0A8X6QB29"/>
<comment type="caution">
    <text evidence="1">The sequence shown here is derived from an EMBL/GenBank/DDBJ whole genome shotgun (WGS) entry which is preliminary data.</text>
</comment>
<organism evidence="1 2">
    <name type="scientific">Nephila pilipes</name>
    <name type="common">Giant wood spider</name>
    <name type="synonym">Nephila maculata</name>
    <dbReference type="NCBI Taxonomy" id="299642"/>
    <lineage>
        <taxon>Eukaryota</taxon>
        <taxon>Metazoa</taxon>
        <taxon>Ecdysozoa</taxon>
        <taxon>Arthropoda</taxon>
        <taxon>Chelicerata</taxon>
        <taxon>Arachnida</taxon>
        <taxon>Araneae</taxon>
        <taxon>Araneomorphae</taxon>
        <taxon>Entelegynae</taxon>
        <taxon>Araneoidea</taxon>
        <taxon>Nephilidae</taxon>
        <taxon>Nephila</taxon>
    </lineage>
</organism>
<reference evidence="1" key="1">
    <citation type="submission" date="2020-08" db="EMBL/GenBank/DDBJ databases">
        <title>Multicomponent nature underlies the extraordinary mechanical properties of spider dragline silk.</title>
        <authorList>
            <person name="Kono N."/>
            <person name="Nakamura H."/>
            <person name="Mori M."/>
            <person name="Yoshida Y."/>
            <person name="Ohtoshi R."/>
            <person name="Malay A.D."/>
            <person name="Moran D.A.P."/>
            <person name="Tomita M."/>
            <person name="Numata K."/>
            <person name="Arakawa K."/>
        </authorList>
    </citation>
    <scope>NUCLEOTIDE SEQUENCE</scope>
</reference>
<dbReference type="EMBL" id="BMAW01125369">
    <property type="protein sequence ID" value="GFU12021.1"/>
    <property type="molecule type" value="Genomic_DNA"/>
</dbReference>
<accession>A0A8X6QB29</accession>
<proteinExistence type="predicted"/>
<protein>
    <submittedName>
        <fullName evidence="1">Uncharacterized protein</fullName>
    </submittedName>
</protein>
<gene>
    <name evidence="1" type="ORF">NPIL_482951</name>
</gene>
<sequence>MIILNCKRAASFLSDLTTAYVSDACVCGQVNPGFYENPRVSSGGCDYLLAFPSERDKEVLGHLLRVTLFLRNGLKPCVIGADSATRNIATDLCGHSWYLPLSVDAGFLFTNGIKLEHGKDKVGLTIFQGFGKRPLKFFV</sequence>
<evidence type="ECO:0000313" key="2">
    <source>
        <dbReference type="Proteomes" id="UP000887013"/>
    </source>
</evidence>